<dbReference type="InterPro" id="IPR048913">
    <property type="entry name" value="BetaGal_gal-bd"/>
</dbReference>
<proteinExistence type="inferred from homology"/>
<evidence type="ECO:0000256" key="1">
    <source>
        <dbReference type="ARBA" id="ARBA00001412"/>
    </source>
</evidence>
<keyword evidence="5 8" id="KW-0378">Hydrolase</keyword>
<dbReference type="PANTHER" id="PTHR23421">
    <property type="entry name" value="BETA-GALACTOSIDASE RELATED"/>
    <property type="match status" value="1"/>
</dbReference>
<dbReference type="FunFam" id="2.60.120.740:FF:000002">
    <property type="entry name" value="Beta-galactosidase"/>
    <property type="match status" value="1"/>
</dbReference>
<comment type="caution">
    <text evidence="8">The sequence shown here is derived from an EMBL/GenBank/DDBJ whole genome shotgun (WGS) entry which is preliminary data.</text>
</comment>
<evidence type="ECO:0000313" key="8">
    <source>
        <dbReference type="EMBL" id="RHN75930.1"/>
    </source>
</evidence>
<evidence type="ECO:0000259" key="7">
    <source>
        <dbReference type="PROSITE" id="PS50228"/>
    </source>
</evidence>
<dbReference type="Gene3D" id="2.60.120.740">
    <property type="match status" value="1"/>
</dbReference>
<dbReference type="GO" id="GO:0030246">
    <property type="term" value="F:carbohydrate binding"/>
    <property type="evidence" value="ECO:0007669"/>
    <property type="project" value="InterPro"/>
</dbReference>
<dbReference type="EMBL" id="PSQE01000002">
    <property type="protein sequence ID" value="RHN75930.1"/>
    <property type="molecule type" value="Genomic_DNA"/>
</dbReference>
<dbReference type="Gene3D" id="2.60.120.260">
    <property type="entry name" value="Galactose-binding domain-like"/>
    <property type="match status" value="1"/>
</dbReference>
<dbReference type="InterPro" id="IPR008979">
    <property type="entry name" value="Galactose-bd-like_sf"/>
</dbReference>
<dbReference type="AlphaFoldDB" id="A0A396JCP2"/>
<evidence type="ECO:0000256" key="6">
    <source>
        <dbReference type="ARBA" id="ARBA00023295"/>
    </source>
</evidence>
<comment type="similarity">
    <text evidence="2">Belongs to the glycosyl hydrolase 35 family.</text>
</comment>
<dbReference type="CDD" id="cd22842">
    <property type="entry name" value="Gal_Rha_Lectin_BGal"/>
    <property type="match status" value="1"/>
</dbReference>
<evidence type="ECO:0000256" key="5">
    <source>
        <dbReference type="ARBA" id="ARBA00022801"/>
    </source>
</evidence>
<dbReference type="SUPFAM" id="SSF49785">
    <property type="entry name" value="Galactose-binding domain-like"/>
    <property type="match status" value="1"/>
</dbReference>
<dbReference type="GO" id="GO:0004565">
    <property type="term" value="F:beta-galactosidase activity"/>
    <property type="evidence" value="ECO:0007669"/>
    <property type="project" value="UniProtKB-EC"/>
</dbReference>
<dbReference type="InterPro" id="IPR043159">
    <property type="entry name" value="Lectin_gal-bd_sf"/>
</dbReference>
<dbReference type="Gramene" id="rna12191">
    <property type="protein sequence ID" value="RHN75930.1"/>
    <property type="gene ID" value="gene12191"/>
</dbReference>
<dbReference type="Pfam" id="PF21467">
    <property type="entry name" value="BetaGal_gal-bd"/>
    <property type="match status" value="1"/>
</dbReference>
<dbReference type="InterPro" id="IPR000922">
    <property type="entry name" value="Lectin_gal-bd_dom"/>
</dbReference>
<accession>A0A396JCP2</accession>
<evidence type="ECO:0000256" key="4">
    <source>
        <dbReference type="ARBA" id="ARBA00022729"/>
    </source>
</evidence>
<dbReference type="InterPro" id="IPR001944">
    <property type="entry name" value="Glycoside_Hdrlase_35"/>
</dbReference>
<name>A0A396JCP2_MEDTR</name>
<reference evidence="8" key="1">
    <citation type="journal article" date="2018" name="Nat. Plants">
        <title>Whole-genome landscape of Medicago truncatula symbiotic genes.</title>
        <authorList>
            <person name="Pecrix Y."/>
            <person name="Gamas P."/>
            <person name="Carrere S."/>
        </authorList>
    </citation>
    <scope>NUCLEOTIDE SEQUENCE</scope>
    <source>
        <tissue evidence="8">Leaves</tissue>
    </source>
</reference>
<gene>
    <name evidence="8" type="ORF">MtrunA17_Chr2g0326521</name>
</gene>
<protein>
    <recommendedName>
        <fullName evidence="3">beta-galactosidase</fullName>
        <ecNumber evidence="3">3.2.1.23</ecNumber>
    </recommendedName>
</protein>
<comment type="catalytic activity">
    <reaction evidence="1">
        <text>Hydrolysis of terminal non-reducing beta-D-galactose residues in beta-D-galactosides.</text>
        <dbReference type="EC" id="3.2.1.23"/>
    </reaction>
</comment>
<feature type="domain" description="SUEL-type lectin" evidence="7">
    <location>
        <begin position="221"/>
        <end position="307"/>
    </location>
</feature>
<keyword evidence="4" id="KW-0732">Signal</keyword>
<dbReference type="EC" id="3.2.1.23" evidence="3"/>
<organism evidence="8">
    <name type="scientific">Medicago truncatula</name>
    <name type="common">Barrel medic</name>
    <name type="synonym">Medicago tribuloides</name>
    <dbReference type="NCBI Taxonomy" id="3880"/>
    <lineage>
        <taxon>Eukaryota</taxon>
        <taxon>Viridiplantae</taxon>
        <taxon>Streptophyta</taxon>
        <taxon>Embryophyta</taxon>
        <taxon>Tracheophyta</taxon>
        <taxon>Spermatophyta</taxon>
        <taxon>Magnoliopsida</taxon>
        <taxon>eudicotyledons</taxon>
        <taxon>Gunneridae</taxon>
        <taxon>Pentapetalae</taxon>
        <taxon>rosids</taxon>
        <taxon>fabids</taxon>
        <taxon>Fabales</taxon>
        <taxon>Fabaceae</taxon>
        <taxon>Papilionoideae</taxon>
        <taxon>50 kb inversion clade</taxon>
        <taxon>NPAAA clade</taxon>
        <taxon>Hologalegina</taxon>
        <taxon>IRL clade</taxon>
        <taxon>Trifolieae</taxon>
        <taxon>Medicago</taxon>
    </lineage>
</organism>
<evidence type="ECO:0000256" key="3">
    <source>
        <dbReference type="ARBA" id="ARBA00012756"/>
    </source>
</evidence>
<dbReference type="Proteomes" id="UP000265566">
    <property type="component" value="Chromosome 2"/>
</dbReference>
<dbReference type="GO" id="GO:0005975">
    <property type="term" value="P:carbohydrate metabolic process"/>
    <property type="evidence" value="ECO:0007669"/>
    <property type="project" value="InterPro"/>
</dbReference>
<evidence type="ECO:0000256" key="2">
    <source>
        <dbReference type="ARBA" id="ARBA00009809"/>
    </source>
</evidence>
<dbReference type="Pfam" id="PF02140">
    <property type="entry name" value="SUEL_Lectin"/>
    <property type="match status" value="1"/>
</dbReference>
<keyword evidence="6 8" id="KW-0326">Glycosidase</keyword>
<dbReference type="PROSITE" id="PS50228">
    <property type="entry name" value="SUEL_LECTIN"/>
    <property type="match status" value="1"/>
</dbReference>
<sequence length="307" mass="33017">MKSSQTGNKEKPKLNEDIPITVLSGKNKIDLLSLTVGLQNYGAFFDTWGAGITGPVILKGLKNGNKTLDLSSRKWTYQVGLKGEDLGLSSGSSGAWNSKTTFPKKQPLIWYKAWVNGQSIGRYWPTYVASNVDCTDSCNYRGPFTQTKCHMNCGKPSQTLYHVPQSFLKPNGNTLVLFEESGGDPTQISFATKQIGSVCAHVSDSHPPQIDLWNQDTESGGKVGPALLLNCPNHNQVISSIKFASYGTPLGTCGNFYRGRCSSNKTLSIVKKACIGSRSCSIGVSTDTFGDPCKGVPKSLAVEATCA</sequence>